<evidence type="ECO:0000313" key="1">
    <source>
        <dbReference type="EMBL" id="CAF4256206.1"/>
    </source>
</evidence>
<comment type="caution">
    <text evidence="1">The sequence shown here is derived from an EMBL/GenBank/DDBJ whole genome shotgun (WGS) entry which is preliminary data.</text>
</comment>
<name>A0A820EYZ5_9BILA</name>
<dbReference type="Proteomes" id="UP000663874">
    <property type="component" value="Unassembled WGS sequence"/>
</dbReference>
<proteinExistence type="predicted"/>
<evidence type="ECO:0000313" key="2">
    <source>
        <dbReference type="Proteomes" id="UP000663874"/>
    </source>
</evidence>
<reference evidence="1" key="1">
    <citation type="submission" date="2021-02" db="EMBL/GenBank/DDBJ databases">
        <authorList>
            <person name="Nowell W R."/>
        </authorList>
    </citation>
    <scope>NUCLEOTIDE SEQUENCE</scope>
</reference>
<protein>
    <submittedName>
        <fullName evidence="1">Uncharacterized protein</fullName>
    </submittedName>
</protein>
<dbReference type="EMBL" id="CAJOBE010023291">
    <property type="protein sequence ID" value="CAF4256206.1"/>
    <property type="molecule type" value="Genomic_DNA"/>
</dbReference>
<feature type="non-terminal residue" evidence="1">
    <location>
        <position position="60"/>
    </location>
</feature>
<accession>A0A820EYZ5</accession>
<dbReference type="AlphaFoldDB" id="A0A820EYZ5"/>
<organism evidence="1 2">
    <name type="scientific">Rotaria sordida</name>
    <dbReference type="NCBI Taxonomy" id="392033"/>
    <lineage>
        <taxon>Eukaryota</taxon>
        <taxon>Metazoa</taxon>
        <taxon>Spiralia</taxon>
        <taxon>Gnathifera</taxon>
        <taxon>Rotifera</taxon>
        <taxon>Eurotatoria</taxon>
        <taxon>Bdelloidea</taxon>
        <taxon>Philodinida</taxon>
        <taxon>Philodinidae</taxon>
        <taxon>Rotaria</taxon>
    </lineage>
</organism>
<gene>
    <name evidence="1" type="ORF">FNK824_LOCUS38854</name>
</gene>
<sequence>MFTPFFRRELLFSIIPHFVRLDGHFGKRILSTLRHSSLMNSIVSFELDDDYILLYVYHVG</sequence>